<evidence type="ECO:0000256" key="1">
    <source>
        <dbReference type="ARBA" id="ARBA00001974"/>
    </source>
</evidence>
<keyword evidence="3 6" id="KW-0285">Flavoprotein</keyword>
<gene>
    <name evidence="10" type="primary">fadE_2</name>
    <name evidence="10" type="ORF">Bravens_01820</name>
</gene>
<sequence>MDLELNDIQQELKSTVGRLLKDKYSAEAREEILRSEAGWSQQMWDQFAQLGLMSLPIEEEYGGAGMGFGEVAVVMEAFGRALVLEPYLPTVVLGAGLIQAAGSEDQKAELLPAVAAGELKLALAAQEPAGRYDFLNPTTTAQASGDGYTVSGEKAQVIGGDAADTFVVTATVDGELGLFLVKADADGVTVDPRTQADGLRSASVLFDGATAQRLEAGDAAAAIERVLDTAQAALAAEAVGAMEAALFMTADYLKTREQFGVPIGVFQTLQHRAADAYAKLEEAKSMALYSKLAIEADTDGTSKTRHADVLAAKVIIDQSAKHIFSESIQMHGGIGMTMEYPIGHYAKRLTVIPRTFAAPDQALAELGEVGGLLEPYAADL</sequence>
<comment type="caution">
    <text evidence="10">The sequence shown here is derived from an EMBL/GenBank/DDBJ whole genome shotgun (WGS) entry which is preliminary data.</text>
</comment>
<evidence type="ECO:0000256" key="3">
    <source>
        <dbReference type="ARBA" id="ARBA00022630"/>
    </source>
</evidence>
<name>A0A150H6P5_9MICO</name>
<dbReference type="GO" id="GO:0050660">
    <property type="term" value="F:flavin adenine dinucleotide binding"/>
    <property type="evidence" value="ECO:0007669"/>
    <property type="project" value="InterPro"/>
</dbReference>
<protein>
    <submittedName>
        <fullName evidence="10">Putative acyl-CoA dehydrogenase</fullName>
        <ecNumber evidence="10">1.3.99.-</ecNumber>
    </submittedName>
</protein>
<feature type="domain" description="Acyl-CoA oxidase/dehydrogenase middle" evidence="8">
    <location>
        <begin position="122"/>
        <end position="203"/>
    </location>
</feature>
<proteinExistence type="inferred from homology"/>
<dbReference type="Gene3D" id="1.10.540.10">
    <property type="entry name" value="Acyl-CoA dehydrogenase/oxidase, N-terminal domain"/>
    <property type="match status" value="1"/>
</dbReference>
<dbReference type="InterPro" id="IPR013786">
    <property type="entry name" value="AcylCoA_DH/ox_N"/>
</dbReference>
<evidence type="ECO:0000256" key="2">
    <source>
        <dbReference type="ARBA" id="ARBA00009347"/>
    </source>
</evidence>
<dbReference type="PANTHER" id="PTHR43884:SF20">
    <property type="entry name" value="ACYL-COA DEHYDROGENASE FADE28"/>
    <property type="match status" value="1"/>
</dbReference>
<evidence type="ECO:0000256" key="4">
    <source>
        <dbReference type="ARBA" id="ARBA00022827"/>
    </source>
</evidence>
<dbReference type="InterPro" id="IPR046373">
    <property type="entry name" value="Acyl-CoA_Oxase/DH_mid-dom_sf"/>
</dbReference>
<evidence type="ECO:0000259" key="9">
    <source>
        <dbReference type="Pfam" id="PF02771"/>
    </source>
</evidence>
<dbReference type="PANTHER" id="PTHR43884">
    <property type="entry name" value="ACYL-COA DEHYDROGENASE"/>
    <property type="match status" value="1"/>
</dbReference>
<dbReference type="Pfam" id="PF00441">
    <property type="entry name" value="Acyl-CoA_dh_1"/>
    <property type="match status" value="1"/>
</dbReference>
<evidence type="ECO:0000313" key="10">
    <source>
        <dbReference type="EMBL" id="KXZ57300.1"/>
    </source>
</evidence>
<dbReference type="EMBL" id="LQQC01000012">
    <property type="protein sequence ID" value="KXZ57300.1"/>
    <property type="molecule type" value="Genomic_DNA"/>
</dbReference>
<dbReference type="InterPro" id="IPR006091">
    <property type="entry name" value="Acyl-CoA_Oxase/DH_mid-dom"/>
</dbReference>
<dbReference type="EC" id="1.3.99.-" evidence="10"/>
<feature type="domain" description="Acyl-CoA dehydrogenase/oxidase C-terminal" evidence="7">
    <location>
        <begin position="223"/>
        <end position="348"/>
    </location>
</feature>
<feature type="domain" description="Acyl-CoA dehydrogenase/oxidase N-terminal" evidence="9">
    <location>
        <begin position="8"/>
        <end position="118"/>
    </location>
</feature>
<comment type="similarity">
    <text evidence="2 6">Belongs to the acyl-CoA dehydrogenase family.</text>
</comment>
<dbReference type="Gene3D" id="1.20.140.10">
    <property type="entry name" value="Butyryl-CoA Dehydrogenase, subunit A, domain 3"/>
    <property type="match status" value="1"/>
</dbReference>
<comment type="cofactor">
    <cofactor evidence="1 6">
        <name>FAD</name>
        <dbReference type="ChEBI" id="CHEBI:57692"/>
    </cofactor>
</comment>
<dbReference type="Proteomes" id="UP000243589">
    <property type="component" value="Unassembled WGS sequence"/>
</dbReference>
<dbReference type="InterPro" id="IPR009075">
    <property type="entry name" value="AcylCo_DH/oxidase_C"/>
</dbReference>
<dbReference type="InterPro" id="IPR036250">
    <property type="entry name" value="AcylCo_DH-like_C"/>
</dbReference>
<keyword evidence="4 6" id="KW-0274">FAD</keyword>
<dbReference type="CDD" id="cd00567">
    <property type="entry name" value="ACAD"/>
    <property type="match status" value="1"/>
</dbReference>
<evidence type="ECO:0000256" key="6">
    <source>
        <dbReference type="RuleBase" id="RU362125"/>
    </source>
</evidence>
<dbReference type="SUPFAM" id="SSF47203">
    <property type="entry name" value="Acyl-CoA dehydrogenase C-terminal domain-like"/>
    <property type="match status" value="1"/>
</dbReference>
<dbReference type="SUPFAM" id="SSF56645">
    <property type="entry name" value="Acyl-CoA dehydrogenase NM domain-like"/>
    <property type="match status" value="1"/>
</dbReference>
<reference evidence="10 11" key="1">
    <citation type="submission" date="2016-01" db="EMBL/GenBank/DDBJ databases">
        <title>Use of Whole Genome Sequencing to ascertain that Brevibacterium massiliense (Roux, Raoult 2009) is a later heterotypic synonym of Brevibacterium ravenspurgense (Mages 2008).</title>
        <authorList>
            <person name="Bernier A.-M."/>
            <person name="Burdz T."/>
            <person name="Huynh C."/>
            <person name="Pachecho A.L."/>
            <person name="Wiebe D."/>
            <person name="Bonner C."/>
            <person name="Bernard K."/>
        </authorList>
    </citation>
    <scope>NUCLEOTIDE SEQUENCE [LARGE SCALE GENOMIC DNA]</scope>
    <source>
        <strain evidence="10 11">CCUG56047</strain>
    </source>
</reference>
<evidence type="ECO:0000256" key="5">
    <source>
        <dbReference type="ARBA" id="ARBA00023002"/>
    </source>
</evidence>
<dbReference type="Pfam" id="PF02771">
    <property type="entry name" value="Acyl-CoA_dh_N"/>
    <property type="match status" value="1"/>
</dbReference>
<dbReference type="InterPro" id="IPR037069">
    <property type="entry name" value="AcylCoA_DH/ox_N_sf"/>
</dbReference>
<organism evidence="10 11">
    <name type="scientific">Brevibacterium ravenspurgense</name>
    <dbReference type="NCBI Taxonomy" id="479117"/>
    <lineage>
        <taxon>Bacteria</taxon>
        <taxon>Bacillati</taxon>
        <taxon>Actinomycetota</taxon>
        <taxon>Actinomycetes</taxon>
        <taxon>Micrococcales</taxon>
        <taxon>Brevibacteriaceae</taxon>
        <taxon>Brevibacterium</taxon>
    </lineage>
</organism>
<keyword evidence="11" id="KW-1185">Reference proteome</keyword>
<evidence type="ECO:0000259" key="7">
    <source>
        <dbReference type="Pfam" id="PF00441"/>
    </source>
</evidence>
<evidence type="ECO:0000259" key="8">
    <source>
        <dbReference type="Pfam" id="PF02770"/>
    </source>
</evidence>
<accession>A0A150H6P5</accession>
<dbReference type="RefSeq" id="WP_062022644.1">
    <property type="nucleotide sequence ID" value="NZ_LQQC01000012.1"/>
</dbReference>
<dbReference type="GO" id="GO:0003995">
    <property type="term" value="F:acyl-CoA dehydrogenase activity"/>
    <property type="evidence" value="ECO:0007669"/>
    <property type="project" value="TreeGrafter"/>
</dbReference>
<keyword evidence="5 6" id="KW-0560">Oxidoreductase</keyword>
<dbReference type="Pfam" id="PF02770">
    <property type="entry name" value="Acyl-CoA_dh_M"/>
    <property type="match status" value="1"/>
</dbReference>
<dbReference type="Gene3D" id="2.40.110.10">
    <property type="entry name" value="Butyryl-CoA Dehydrogenase, subunit A, domain 2"/>
    <property type="match status" value="1"/>
</dbReference>
<dbReference type="InterPro" id="IPR009100">
    <property type="entry name" value="AcylCoA_DH/oxidase_NM_dom_sf"/>
</dbReference>
<dbReference type="AlphaFoldDB" id="A0A150H6P5"/>
<evidence type="ECO:0000313" key="11">
    <source>
        <dbReference type="Proteomes" id="UP000243589"/>
    </source>
</evidence>
<dbReference type="PATRIC" id="fig|479117.4.peg.1803"/>